<dbReference type="Proteomes" id="UP000651120">
    <property type="component" value="Unassembled WGS sequence"/>
</dbReference>
<gene>
    <name evidence="1" type="ORF">HA333_05230</name>
</gene>
<dbReference type="GeneID" id="38937934"/>
<dbReference type="EMBL" id="DUJP01000024">
    <property type="protein sequence ID" value="HII46853.1"/>
    <property type="molecule type" value="Genomic_DNA"/>
</dbReference>
<comment type="caution">
    <text evidence="1">The sequence shown here is derived from an EMBL/GenBank/DDBJ whole genome shotgun (WGS) entry which is preliminary data.</text>
</comment>
<sequence>MFSLFNASAVQGGDGVDGVPAAVVKFTAFKRQGLARGAGIVYDSFYREVAARGGIWPFDYITDFLYGDSGVACGVVELRGELTTYM</sequence>
<proteinExistence type="predicted"/>
<name>A0A832SSC1_9CREN</name>
<evidence type="ECO:0000313" key="2">
    <source>
        <dbReference type="Proteomes" id="UP000651120"/>
    </source>
</evidence>
<evidence type="ECO:0000313" key="1">
    <source>
        <dbReference type="EMBL" id="HII46853.1"/>
    </source>
</evidence>
<protein>
    <submittedName>
        <fullName evidence="1">Uncharacterized protein</fullName>
    </submittedName>
</protein>
<organism evidence="1 2">
    <name type="scientific">Pyrobaculum aerophilum</name>
    <dbReference type="NCBI Taxonomy" id="13773"/>
    <lineage>
        <taxon>Archaea</taxon>
        <taxon>Thermoproteota</taxon>
        <taxon>Thermoprotei</taxon>
        <taxon>Thermoproteales</taxon>
        <taxon>Thermoproteaceae</taxon>
        <taxon>Pyrobaculum</taxon>
    </lineage>
</organism>
<accession>A0A832SSC1</accession>
<dbReference type="RefSeq" id="WP_128867170.1">
    <property type="nucleotide sequence ID" value="NZ_DUJP01000024.1"/>
</dbReference>
<dbReference type="AlphaFoldDB" id="A0A832SSC1"/>
<reference evidence="1" key="1">
    <citation type="journal article" date="2020" name="bioRxiv">
        <title>A rank-normalized archaeal taxonomy based on genome phylogeny resolves widespread incomplete and uneven classifications.</title>
        <authorList>
            <person name="Rinke C."/>
            <person name="Chuvochina M."/>
            <person name="Mussig A.J."/>
            <person name="Chaumeil P.-A."/>
            <person name="Waite D.W."/>
            <person name="Whitman W.B."/>
            <person name="Parks D.H."/>
            <person name="Hugenholtz P."/>
        </authorList>
    </citation>
    <scope>NUCLEOTIDE SEQUENCE</scope>
    <source>
        <strain evidence="1">UBA8839</strain>
    </source>
</reference>